<comment type="catalytic activity">
    <reaction evidence="4">
        <text>a long-chain fatty acid + ATP + CoA = a long-chain fatty acyl-CoA + AMP + diphosphate</text>
        <dbReference type="Rhea" id="RHEA:15421"/>
        <dbReference type="ChEBI" id="CHEBI:30616"/>
        <dbReference type="ChEBI" id="CHEBI:33019"/>
        <dbReference type="ChEBI" id="CHEBI:57287"/>
        <dbReference type="ChEBI" id="CHEBI:57560"/>
        <dbReference type="ChEBI" id="CHEBI:83139"/>
        <dbReference type="ChEBI" id="CHEBI:456215"/>
        <dbReference type="EC" id="6.2.1.3"/>
    </reaction>
</comment>
<dbReference type="InterPro" id="IPR025110">
    <property type="entry name" value="AMP-bd_C"/>
</dbReference>
<feature type="domain" description="AMP-binding enzyme C-terminal" evidence="10">
    <location>
        <begin position="411"/>
        <end position="486"/>
    </location>
</feature>
<evidence type="ECO:0000256" key="1">
    <source>
        <dbReference type="ARBA" id="ARBA00006432"/>
    </source>
</evidence>
<keyword evidence="12" id="KW-1185">Reference proteome</keyword>
<dbReference type="RefSeq" id="WP_163699178.1">
    <property type="nucleotide sequence ID" value="NZ_AP022595.1"/>
</dbReference>
<gene>
    <name evidence="11" type="ORF">MSAR_36910</name>
</gene>
<evidence type="ECO:0000256" key="7">
    <source>
        <dbReference type="ARBA" id="ARBA00080667"/>
    </source>
</evidence>
<proteinExistence type="inferred from homology"/>
<evidence type="ECO:0000256" key="5">
    <source>
        <dbReference type="ARBA" id="ARBA00069710"/>
    </source>
</evidence>
<dbReference type="InterPro" id="IPR000873">
    <property type="entry name" value="AMP-dep_synth/lig_dom"/>
</dbReference>
<dbReference type="Pfam" id="PF00501">
    <property type="entry name" value="AMP-binding"/>
    <property type="match status" value="1"/>
</dbReference>
<evidence type="ECO:0000259" key="9">
    <source>
        <dbReference type="Pfam" id="PF00501"/>
    </source>
</evidence>
<evidence type="ECO:0000256" key="3">
    <source>
        <dbReference type="ARBA" id="ARBA00026121"/>
    </source>
</evidence>
<dbReference type="SUPFAM" id="SSF56801">
    <property type="entry name" value="Acetyl-CoA synthetase-like"/>
    <property type="match status" value="1"/>
</dbReference>
<dbReference type="Gene3D" id="3.40.50.12780">
    <property type="entry name" value="N-terminal domain of ligase-like"/>
    <property type="match status" value="1"/>
</dbReference>
<dbReference type="GO" id="GO:0004467">
    <property type="term" value="F:long-chain fatty acid-CoA ligase activity"/>
    <property type="evidence" value="ECO:0007669"/>
    <property type="project" value="UniProtKB-EC"/>
</dbReference>
<organism evidence="11 12">
    <name type="scientific">Mycolicibacterium sarraceniae</name>
    <dbReference type="NCBI Taxonomy" id="1534348"/>
    <lineage>
        <taxon>Bacteria</taxon>
        <taxon>Bacillati</taxon>
        <taxon>Actinomycetota</taxon>
        <taxon>Actinomycetes</taxon>
        <taxon>Mycobacteriales</taxon>
        <taxon>Mycobacteriaceae</taxon>
        <taxon>Mycolicibacterium</taxon>
    </lineage>
</organism>
<dbReference type="KEGG" id="msar:MSAR_36910"/>
<dbReference type="InterPro" id="IPR050237">
    <property type="entry name" value="ATP-dep_AMP-bd_enzyme"/>
</dbReference>
<dbReference type="PANTHER" id="PTHR43767:SF1">
    <property type="entry name" value="NONRIBOSOMAL PEPTIDE SYNTHASE PES1 (EUROFUNG)-RELATED"/>
    <property type="match status" value="1"/>
</dbReference>
<feature type="domain" description="AMP-dependent synthetase/ligase" evidence="9">
    <location>
        <begin position="12"/>
        <end position="361"/>
    </location>
</feature>
<sequence length="505" mass="54736">MGGSHFDLVSTLERNVRLSGDRTALIFGAMRVSFTELAARSVSVSRALAGAGITAGDRVVYVATDSPVLYELLYGCARLGAVLVPVNWRLATDEVDYIIDHAGARILVTDRTDLTADVVIAAEDFTAWRDGAFALDIPEFAADRDTPVVQMYTSGTTGRPKGVVLAHRTFTAIRELLDDAGLDWVDWRDDDVSLIALPGFHIGGMWWATQALNRGIPSVVIPRFGASDAVTTIRENGVTVSCFVPAMLLMMVSEPGVAASNFVTIRKIVYGGSPIGPELLAQAIDVFACDFAQIYGLTETGNTAVCLPPSEHLPGRERLYAAGRPYPGVAVAIRDPAGTDLPPGCCGEVYLRSPAQMLEYFGNPAATAETIVDGWIRTGDAGYLDDDGFVVIRDRVKDLIIVSGENVYPAEVEKAINAHPSVHDSAVVGAPDVRRGECIHAFIVAKPGADLRIDDLEQFLMRRVARFKLPGTFHIVDTIPRNPSGKILRRTLREQFWAGRERQIN</sequence>
<name>A0A7I7SX00_9MYCO</name>
<evidence type="ECO:0000259" key="10">
    <source>
        <dbReference type="Pfam" id="PF13193"/>
    </source>
</evidence>
<dbReference type="InterPro" id="IPR042099">
    <property type="entry name" value="ANL_N_sf"/>
</dbReference>
<evidence type="ECO:0000313" key="11">
    <source>
        <dbReference type="EMBL" id="BBY60555.1"/>
    </source>
</evidence>
<dbReference type="Gene3D" id="3.30.300.30">
    <property type="match status" value="1"/>
</dbReference>
<dbReference type="Proteomes" id="UP000466445">
    <property type="component" value="Chromosome"/>
</dbReference>
<comment type="similarity">
    <text evidence="1">Belongs to the ATP-dependent AMP-binding enzyme family.</text>
</comment>
<dbReference type="FunFam" id="3.30.300.30:FF:000008">
    <property type="entry name" value="2,3-dihydroxybenzoate-AMP ligase"/>
    <property type="match status" value="1"/>
</dbReference>
<dbReference type="AlphaFoldDB" id="A0A7I7SX00"/>
<evidence type="ECO:0000313" key="12">
    <source>
        <dbReference type="Proteomes" id="UP000466445"/>
    </source>
</evidence>
<evidence type="ECO:0000256" key="4">
    <source>
        <dbReference type="ARBA" id="ARBA00036813"/>
    </source>
</evidence>
<reference evidence="11 12" key="1">
    <citation type="journal article" date="2019" name="Emerg. Microbes Infect.">
        <title>Comprehensive subspecies identification of 175 nontuberculous mycobacteria species based on 7547 genomic profiles.</title>
        <authorList>
            <person name="Matsumoto Y."/>
            <person name="Kinjo T."/>
            <person name="Motooka D."/>
            <person name="Nabeya D."/>
            <person name="Jung N."/>
            <person name="Uechi K."/>
            <person name="Horii T."/>
            <person name="Iida T."/>
            <person name="Fujita J."/>
            <person name="Nakamura S."/>
        </authorList>
    </citation>
    <scope>NUCLEOTIDE SEQUENCE [LARGE SCALE GENOMIC DNA]</scope>
    <source>
        <strain evidence="11 12">JCM 30395</strain>
    </source>
</reference>
<dbReference type="Pfam" id="PF13193">
    <property type="entry name" value="AMP-binding_C"/>
    <property type="match status" value="1"/>
</dbReference>
<dbReference type="EMBL" id="AP022595">
    <property type="protein sequence ID" value="BBY60555.1"/>
    <property type="molecule type" value="Genomic_DNA"/>
</dbReference>
<evidence type="ECO:0000256" key="2">
    <source>
        <dbReference type="ARBA" id="ARBA00022598"/>
    </source>
</evidence>
<evidence type="ECO:0000256" key="6">
    <source>
        <dbReference type="ARBA" id="ARBA00076959"/>
    </source>
</evidence>
<accession>A0A7I7SX00</accession>
<dbReference type="EC" id="6.2.1.3" evidence="3"/>
<dbReference type="InterPro" id="IPR045851">
    <property type="entry name" value="AMP-bd_C_sf"/>
</dbReference>
<keyword evidence="2" id="KW-0436">Ligase</keyword>
<dbReference type="PANTHER" id="PTHR43767">
    <property type="entry name" value="LONG-CHAIN-FATTY-ACID--COA LIGASE"/>
    <property type="match status" value="1"/>
</dbReference>
<protein>
    <recommendedName>
        <fullName evidence="5">Long-chain-fatty-acid--CoA ligase FadD13</fullName>
        <ecNumber evidence="3">6.2.1.3</ecNumber>
    </recommendedName>
    <alternativeName>
        <fullName evidence="6">Fatty acyl-CoA ligase</fullName>
    </alternativeName>
    <alternativeName>
        <fullName evidence="8">Fatty acyl-CoA synthetase</fullName>
    </alternativeName>
    <alternativeName>
        <fullName evidence="7">Very-long-chain fatty-acyl-CoA synthetase</fullName>
    </alternativeName>
</protein>
<evidence type="ECO:0000256" key="8">
    <source>
        <dbReference type="ARBA" id="ARBA00083882"/>
    </source>
</evidence>